<dbReference type="HOGENOM" id="CLU_1622132_0_0_1"/>
<accession>L1K2D3</accession>
<protein>
    <submittedName>
        <fullName evidence="1 2">Uncharacterized protein</fullName>
    </submittedName>
</protein>
<proteinExistence type="predicted"/>
<sequence>MQLMQSGIAQDDCSACPAGYVPRTINSACQCVAQTNASNASNITSLGDVQIAMTTLLGLYDKNQFLLSSQNDLYTPQTSENTQKLKFTAITFRLLASPLDPTSHVKMVYKLVKSASDGSLREILPTARYLIVRQLQADDVVVEMANKSSSLSSSSQVNTAIPVS</sequence>
<organism evidence="1">
    <name type="scientific">Guillardia theta (strain CCMP2712)</name>
    <name type="common">Cryptophyte</name>
    <dbReference type="NCBI Taxonomy" id="905079"/>
    <lineage>
        <taxon>Eukaryota</taxon>
        <taxon>Cryptophyceae</taxon>
        <taxon>Pyrenomonadales</taxon>
        <taxon>Geminigeraceae</taxon>
        <taxon>Guillardia</taxon>
    </lineage>
</organism>
<dbReference type="Proteomes" id="UP000011087">
    <property type="component" value="Unassembled WGS sequence"/>
</dbReference>
<reference evidence="3" key="2">
    <citation type="submission" date="2012-11" db="EMBL/GenBank/DDBJ databases">
        <authorList>
            <person name="Kuo A."/>
            <person name="Curtis B.A."/>
            <person name="Tanifuji G."/>
            <person name="Burki F."/>
            <person name="Gruber A."/>
            <person name="Irimia M."/>
            <person name="Maruyama S."/>
            <person name="Arias M.C."/>
            <person name="Ball S.G."/>
            <person name="Gile G.H."/>
            <person name="Hirakawa Y."/>
            <person name="Hopkins J.F."/>
            <person name="Rensing S.A."/>
            <person name="Schmutz J."/>
            <person name="Symeonidi A."/>
            <person name="Elias M."/>
            <person name="Eveleigh R.J."/>
            <person name="Herman E.K."/>
            <person name="Klute M.J."/>
            <person name="Nakayama T."/>
            <person name="Obornik M."/>
            <person name="Reyes-Prieto A."/>
            <person name="Armbrust E.V."/>
            <person name="Aves S.J."/>
            <person name="Beiko R.G."/>
            <person name="Coutinho P."/>
            <person name="Dacks J.B."/>
            <person name="Durnford D.G."/>
            <person name="Fast N.M."/>
            <person name="Green B.R."/>
            <person name="Grisdale C."/>
            <person name="Hempe F."/>
            <person name="Henrissat B."/>
            <person name="Hoppner M.P."/>
            <person name="Ishida K.-I."/>
            <person name="Kim E."/>
            <person name="Koreny L."/>
            <person name="Kroth P.G."/>
            <person name="Liu Y."/>
            <person name="Malik S.-B."/>
            <person name="Maier U.G."/>
            <person name="McRose D."/>
            <person name="Mock T."/>
            <person name="Neilson J.A."/>
            <person name="Onodera N.T."/>
            <person name="Poole A.M."/>
            <person name="Pritham E.J."/>
            <person name="Richards T.A."/>
            <person name="Rocap G."/>
            <person name="Roy S.W."/>
            <person name="Sarai C."/>
            <person name="Schaack S."/>
            <person name="Shirato S."/>
            <person name="Slamovits C.H."/>
            <person name="Spencer D.F."/>
            <person name="Suzuki S."/>
            <person name="Worden A.Z."/>
            <person name="Zauner S."/>
            <person name="Barry K."/>
            <person name="Bell C."/>
            <person name="Bharti A.K."/>
            <person name="Crow J.A."/>
            <person name="Grimwood J."/>
            <person name="Kramer R."/>
            <person name="Lindquist E."/>
            <person name="Lucas S."/>
            <person name="Salamov A."/>
            <person name="McFadden G.I."/>
            <person name="Lane C.E."/>
            <person name="Keeling P.J."/>
            <person name="Gray M.W."/>
            <person name="Grigoriev I.V."/>
            <person name="Archibald J.M."/>
        </authorList>
    </citation>
    <scope>NUCLEOTIDE SEQUENCE</scope>
    <source>
        <strain evidence="3">CCMP2712</strain>
    </source>
</reference>
<dbReference type="KEGG" id="gtt:GUITHDRAFT_99632"/>
<dbReference type="PaxDb" id="55529-EKX54986"/>
<evidence type="ECO:0000313" key="3">
    <source>
        <dbReference type="Proteomes" id="UP000011087"/>
    </source>
</evidence>
<dbReference type="EMBL" id="JH992966">
    <property type="protein sequence ID" value="EKX54986.1"/>
    <property type="molecule type" value="Genomic_DNA"/>
</dbReference>
<keyword evidence="3" id="KW-1185">Reference proteome</keyword>
<evidence type="ECO:0000313" key="2">
    <source>
        <dbReference type="EnsemblProtists" id="EKX54986"/>
    </source>
</evidence>
<dbReference type="GeneID" id="17311587"/>
<evidence type="ECO:0000313" key="1">
    <source>
        <dbReference type="EMBL" id="EKX54986.1"/>
    </source>
</evidence>
<dbReference type="AlphaFoldDB" id="L1K2D3"/>
<gene>
    <name evidence="1" type="ORF">GUITHDRAFT_99632</name>
</gene>
<dbReference type="RefSeq" id="XP_005841966.1">
    <property type="nucleotide sequence ID" value="XM_005841909.1"/>
</dbReference>
<reference evidence="1 3" key="1">
    <citation type="journal article" date="2012" name="Nature">
        <title>Algal genomes reveal evolutionary mosaicism and the fate of nucleomorphs.</title>
        <authorList>
            <consortium name="DOE Joint Genome Institute"/>
            <person name="Curtis B.A."/>
            <person name="Tanifuji G."/>
            <person name="Burki F."/>
            <person name="Gruber A."/>
            <person name="Irimia M."/>
            <person name="Maruyama S."/>
            <person name="Arias M.C."/>
            <person name="Ball S.G."/>
            <person name="Gile G.H."/>
            <person name="Hirakawa Y."/>
            <person name="Hopkins J.F."/>
            <person name="Kuo A."/>
            <person name="Rensing S.A."/>
            <person name="Schmutz J."/>
            <person name="Symeonidi A."/>
            <person name="Elias M."/>
            <person name="Eveleigh R.J."/>
            <person name="Herman E.K."/>
            <person name="Klute M.J."/>
            <person name="Nakayama T."/>
            <person name="Obornik M."/>
            <person name="Reyes-Prieto A."/>
            <person name="Armbrust E.V."/>
            <person name="Aves S.J."/>
            <person name="Beiko R.G."/>
            <person name="Coutinho P."/>
            <person name="Dacks J.B."/>
            <person name="Durnford D.G."/>
            <person name="Fast N.M."/>
            <person name="Green B.R."/>
            <person name="Grisdale C.J."/>
            <person name="Hempel F."/>
            <person name="Henrissat B."/>
            <person name="Hoppner M.P."/>
            <person name="Ishida K."/>
            <person name="Kim E."/>
            <person name="Koreny L."/>
            <person name="Kroth P.G."/>
            <person name="Liu Y."/>
            <person name="Malik S.B."/>
            <person name="Maier U.G."/>
            <person name="McRose D."/>
            <person name="Mock T."/>
            <person name="Neilson J.A."/>
            <person name="Onodera N.T."/>
            <person name="Poole A.M."/>
            <person name="Pritham E.J."/>
            <person name="Richards T.A."/>
            <person name="Rocap G."/>
            <person name="Roy S.W."/>
            <person name="Sarai C."/>
            <person name="Schaack S."/>
            <person name="Shirato S."/>
            <person name="Slamovits C.H."/>
            <person name="Spencer D.F."/>
            <person name="Suzuki S."/>
            <person name="Worden A.Z."/>
            <person name="Zauner S."/>
            <person name="Barry K."/>
            <person name="Bell C."/>
            <person name="Bharti A.K."/>
            <person name="Crow J.A."/>
            <person name="Grimwood J."/>
            <person name="Kramer R."/>
            <person name="Lindquist E."/>
            <person name="Lucas S."/>
            <person name="Salamov A."/>
            <person name="McFadden G.I."/>
            <person name="Lane C.E."/>
            <person name="Keeling P.J."/>
            <person name="Gray M.W."/>
            <person name="Grigoriev I.V."/>
            <person name="Archibald J.M."/>
        </authorList>
    </citation>
    <scope>NUCLEOTIDE SEQUENCE</scope>
    <source>
        <strain evidence="1 3">CCMP2712</strain>
    </source>
</reference>
<dbReference type="EnsemblProtists" id="EKX54986">
    <property type="protein sequence ID" value="EKX54986"/>
    <property type="gene ID" value="GUITHDRAFT_99632"/>
</dbReference>
<name>L1K2D3_GUITC</name>
<reference evidence="2" key="3">
    <citation type="submission" date="2016-03" db="UniProtKB">
        <authorList>
            <consortium name="EnsemblProtists"/>
        </authorList>
    </citation>
    <scope>IDENTIFICATION</scope>
</reference>